<dbReference type="InterPro" id="IPR053183">
    <property type="entry name" value="ASL1"/>
</dbReference>
<dbReference type="FunFam" id="3.20.20.80:FF:000207">
    <property type="entry name" value="Glycoside hydrolase family 128 protein"/>
    <property type="match status" value="1"/>
</dbReference>
<dbReference type="InterPro" id="IPR024655">
    <property type="entry name" value="Asl1_glyco_hydro_catalytic"/>
</dbReference>
<evidence type="ECO:0000313" key="3">
    <source>
        <dbReference type="EMBL" id="KAH7324902.1"/>
    </source>
</evidence>
<dbReference type="GO" id="GO:0071966">
    <property type="term" value="P:fungal-type cell wall polysaccharide metabolic process"/>
    <property type="evidence" value="ECO:0007669"/>
    <property type="project" value="TreeGrafter"/>
</dbReference>
<dbReference type="GO" id="GO:0009277">
    <property type="term" value="C:fungal-type cell wall"/>
    <property type="evidence" value="ECO:0007669"/>
    <property type="project" value="TreeGrafter"/>
</dbReference>
<protein>
    <recommendedName>
        <fullName evidence="2">Asl1-like glycosyl hydrolase catalytic domain-containing protein</fullName>
    </recommendedName>
</protein>
<keyword evidence="1" id="KW-0732">Signal</keyword>
<feature type="domain" description="Asl1-like glycosyl hydrolase catalytic" evidence="2">
    <location>
        <begin position="23"/>
        <end position="277"/>
    </location>
</feature>
<keyword evidence="4" id="KW-1185">Reference proteome</keyword>
<sequence length="315" mass="34386">MASWALIALAALAAAQASDKRGLCFTPNPEFPSDNHIWDAPGSRLSWYYNYGPSPSPAYVDRPQDEFEFIPMMWGVGPNPDDTNFLDTVRGLIDSGTEIRHVLGFNEPNGQFDTGGSEIAPAVAARAWVANFEPLGRMGVKLGLPACTGAPDGLVWLKDFLGNCSEIVSTGSETRNCTWDFLPVHWYDNFEGLASHIGERLATWPGSEIWVTEYAYAHRDLAETQAFFHQTLDWFDREDFIGKYTYFGAFRSATANVGVNAAFLNNDGELTDIGAEYVGEEPRGILPDTGKASGHTVSVVVMGMSLVASVILVSV</sequence>
<feature type="chain" id="PRO_5035466945" description="Asl1-like glycosyl hydrolase catalytic domain-containing protein" evidence="1">
    <location>
        <begin position="18"/>
        <end position="315"/>
    </location>
</feature>
<dbReference type="PANTHER" id="PTHR34154">
    <property type="entry name" value="ALKALI-SENSITIVE LINKAGE PROTEIN 1"/>
    <property type="match status" value="1"/>
</dbReference>
<reference evidence="3" key="1">
    <citation type="journal article" date="2021" name="Nat. Commun.">
        <title>Genetic determinants of endophytism in the Arabidopsis root mycobiome.</title>
        <authorList>
            <person name="Mesny F."/>
            <person name="Miyauchi S."/>
            <person name="Thiergart T."/>
            <person name="Pickel B."/>
            <person name="Atanasova L."/>
            <person name="Karlsson M."/>
            <person name="Huettel B."/>
            <person name="Barry K.W."/>
            <person name="Haridas S."/>
            <person name="Chen C."/>
            <person name="Bauer D."/>
            <person name="Andreopoulos W."/>
            <person name="Pangilinan J."/>
            <person name="LaButti K."/>
            <person name="Riley R."/>
            <person name="Lipzen A."/>
            <person name="Clum A."/>
            <person name="Drula E."/>
            <person name="Henrissat B."/>
            <person name="Kohler A."/>
            <person name="Grigoriev I.V."/>
            <person name="Martin F.M."/>
            <person name="Hacquard S."/>
        </authorList>
    </citation>
    <scope>NUCLEOTIDE SEQUENCE</scope>
    <source>
        <strain evidence="3">MPI-CAGE-CH-0235</strain>
    </source>
</reference>
<gene>
    <name evidence="3" type="ORF">B0I35DRAFT_476104</name>
</gene>
<evidence type="ECO:0000259" key="2">
    <source>
        <dbReference type="Pfam" id="PF11790"/>
    </source>
</evidence>
<dbReference type="Pfam" id="PF11790">
    <property type="entry name" value="Glyco_hydro_cc"/>
    <property type="match status" value="1"/>
</dbReference>
<evidence type="ECO:0000313" key="4">
    <source>
        <dbReference type="Proteomes" id="UP000813444"/>
    </source>
</evidence>
<dbReference type="EMBL" id="JAGPNK010000003">
    <property type="protein sequence ID" value="KAH7324902.1"/>
    <property type="molecule type" value="Genomic_DNA"/>
</dbReference>
<name>A0A8K0WU75_9HYPO</name>
<dbReference type="OrthoDB" id="43654at2759"/>
<feature type="signal peptide" evidence="1">
    <location>
        <begin position="1"/>
        <end position="17"/>
    </location>
</feature>
<evidence type="ECO:0000256" key="1">
    <source>
        <dbReference type="SAM" id="SignalP"/>
    </source>
</evidence>
<dbReference type="InterPro" id="IPR017853">
    <property type="entry name" value="GH"/>
</dbReference>
<dbReference type="Proteomes" id="UP000813444">
    <property type="component" value="Unassembled WGS sequence"/>
</dbReference>
<comment type="caution">
    <text evidence="3">The sequence shown here is derived from an EMBL/GenBank/DDBJ whole genome shotgun (WGS) entry which is preliminary data.</text>
</comment>
<accession>A0A8K0WU75</accession>
<dbReference type="AlphaFoldDB" id="A0A8K0WU75"/>
<dbReference type="SUPFAM" id="SSF51445">
    <property type="entry name" value="(Trans)glycosidases"/>
    <property type="match status" value="1"/>
</dbReference>
<dbReference type="PANTHER" id="PTHR34154:SF3">
    <property type="entry name" value="ALKALI-SENSITIVE LINKAGE PROTEIN 1"/>
    <property type="match status" value="1"/>
</dbReference>
<organism evidence="3 4">
    <name type="scientific">Stachybotrys elegans</name>
    <dbReference type="NCBI Taxonomy" id="80388"/>
    <lineage>
        <taxon>Eukaryota</taxon>
        <taxon>Fungi</taxon>
        <taxon>Dikarya</taxon>
        <taxon>Ascomycota</taxon>
        <taxon>Pezizomycotina</taxon>
        <taxon>Sordariomycetes</taxon>
        <taxon>Hypocreomycetidae</taxon>
        <taxon>Hypocreales</taxon>
        <taxon>Stachybotryaceae</taxon>
        <taxon>Stachybotrys</taxon>
    </lineage>
</organism>
<dbReference type="Gene3D" id="3.20.20.80">
    <property type="entry name" value="Glycosidases"/>
    <property type="match status" value="1"/>
</dbReference>
<proteinExistence type="predicted"/>